<dbReference type="SMART" id="SM00463">
    <property type="entry name" value="SMR"/>
    <property type="match status" value="1"/>
</dbReference>
<evidence type="ECO:0000259" key="2">
    <source>
        <dbReference type="PROSITE" id="PS50828"/>
    </source>
</evidence>
<dbReference type="InterPro" id="IPR036063">
    <property type="entry name" value="Smr_dom_sf"/>
</dbReference>
<evidence type="ECO:0000313" key="4">
    <source>
        <dbReference type="Proteomes" id="UP000324298"/>
    </source>
</evidence>
<organism evidence="3 4">
    <name type="scientific">Oryzomonas rubra</name>
    <dbReference type="NCBI Taxonomy" id="2509454"/>
    <lineage>
        <taxon>Bacteria</taxon>
        <taxon>Pseudomonadati</taxon>
        <taxon>Thermodesulfobacteriota</taxon>
        <taxon>Desulfuromonadia</taxon>
        <taxon>Geobacterales</taxon>
        <taxon>Geobacteraceae</taxon>
        <taxon>Oryzomonas</taxon>
    </lineage>
</organism>
<dbReference type="SUPFAM" id="SSF160443">
    <property type="entry name" value="SMR domain-like"/>
    <property type="match status" value="1"/>
</dbReference>
<feature type="domain" description="Smr" evidence="2">
    <location>
        <begin position="132"/>
        <end position="214"/>
    </location>
</feature>
<feature type="region of interest" description="Disordered" evidence="1">
    <location>
        <begin position="1"/>
        <end position="33"/>
    </location>
</feature>
<dbReference type="Proteomes" id="UP000324298">
    <property type="component" value="Unassembled WGS sequence"/>
</dbReference>
<proteinExistence type="predicted"/>
<gene>
    <name evidence="3" type="ORF">ET418_11220</name>
</gene>
<comment type="caution">
    <text evidence="3">The sequence shown here is derived from an EMBL/GenBank/DDBJ whole genome shotgun (WGS) entry which is preliminary data.</text>
</comment>
<dbReference type="InterPro" id="IPR002625">
    <property type="entry name" value="Smr_dom"/>
</dbReference>
<dbReference type="EMBL" id="SRSD01000006">
    <property type="protein sequence ID" value="KAA0891446.1"/>
    <property type="molecule type" value="Genomic_DNA"/>
</dbReference>
<dbReference type="Pfam" id="PF01713">
    <property type="entry name" value="Smr"/>
    <property type="match status" value="1"/>
</dbReference>
<dbReference type="PROSITE" id="PS50828">
    <property type="entry name" value="SMR"/>
    <property type="match status" value="1"/>
</dbReference>
<reference evidence="3 4" key="1">
    <citation type="submission" date="2019-04" db="EMBL/GenBank/DDBJ databases">
        <title>Geobacter ruber sp. nov., ferric-reducing bacteria isolated from paddy soil.</title>
        <authorList>
            <person name="Xu Z."/>
            <person name="Masuda Y."/>
            <person name="Itoh H."/>
            <person name="Senoo K."/>
        </authorList>
    </citation>
    <scope>NUCLEOTIDE SEQUENCE [LARGE SCALE GENOMIC DNA]</scope>
    <source>
        <strain evidence="3 4">Red88</strain>
    </source>
</reference>
<dbReference type="AlphaFoldDB" id="A0A5A9XEN2"/>
<evidence type="ECO:0000256" key="1">
    <source>
        <dbReference type="SAM" id="MobiDB-lite"/>
    </source>
</evidence>
<dbReference type="PANTHER" id="PTHR35562">
    <property type="entry name" value="DNA ENDONUCLEASE SMRA-RELATED"/>
    <property type="match status" value="1"/>
</dbReference>
<protein>
    <submittedName>
        <fullName evidence="3">DNA mismatch repair protein MutS</fullName>
    </submittedName>
</protein>
<name>A0A5A9XEN2_9BACT</name>
<dbReference type="Gene3D" id="3.30.1370.110">
    <property type="match status" value="1"/>
</dbReference>
<feature type="compositionally biased region" description="Low complexity" evidence="1">
    <location>
        <begin position="55"/>
        <end position="67"/>
    </location>
</feature>
<dbReference type="OrthoDB" id="9808881at2"/>
<evidence type="ECO:0000313" key="3">
    <source>
        <dbReference type="EMBL" id="KAA0891446.1"/>
    </source>
</evidence>
<dbReference type="PANTHER" id="PTHR35562:SF2">
    <property type="entry name" value="DNA ENDONUCLEASE SMRA-RELATED"/>
    <property type="match status" value="1"/>
</dbReference>
<feature type="region of interest" description="Disordered" evidence="1">
    <location>
        <begin position="52"/>
        <end position="80"/>
    </location>
</feature>
<sequence length="223" mass="23401">MADVKVVRTRGGAPAKAGAARERPVSAGPADDGEAELFRRAMAGVKTLAAPPVDAAKATTARTGARTQVPPSPPPTSGADREAAELFLQEIGRLKLETKFADSLPADEELKPLSGNRLRQVKQGVIAVTHQLDLHGLTREEALAALPRFLNTARRKGQKAALVITGKGINSPGEPVLQQAVASWLRDAGRETVLEFAPAPREMGGSGAFVVFLRPLPETPAAA</sequence>
<keyword evidence="4" id="KW-1185">Reference proteome</keyword>
<accession>A0A5A9XEN2</accession>